<dbReference type="EMBL" id="JBGMDY010000006">
    <property type="protein sequence ID" value="KAL2331714.1"/>
    <property type="molecule type" value="Genomic_DNA"/>
</dbReference>
<dbReference type="SUPFAM" id="SSF50685">
    <property type="entry name" value="Barwin-like endoglucanases"/>
    <property type="match status" value="1"/>
</dbReference>
<gene>
    <name evidence="7" type="ORF">Fmac_019295</name>
</gene>
<evidence type="ECO:0000256" key="3">
    <source>
        <dbReference type="RuleBase" id="RU003460"/>
    </source>
</evidence>
<dbReference type="SUPFAM" id="SSF49590">
    <property type="entry name" value="PHL pollen allergen"/>
    <property type="match status" value="1"/>
</dbReference>
<dbReference type="PROSITE" id="PS50842">
    <property type="entry name" value="EXPANSIN_EG45"/>
    <property type="match status" value="1"/>
</dbReference>
<comment type="similarity">
    <text evidence="3">Belongs to the expansin family.</text>
</comment>
<reference evidence="7 8" key="1">
    <citation type="submission" date="2024-08" db="EMBL/GenBank/DDBJ databases">
        <title>Insights into the chromosomal genome structure of Flemingia macrophylla.</title>
        <authorList>
            <person name="Ding Y."/>
            <person name="Zhao Y."/>
            <person name="Bi W."/>
            <person name="Wu M."/>
            <person name="Zhao G."/>
            <person name="Gong Y."/>
            <person name="Li W."/>
            <person name="Zhang P."/>
        </authorList>
    </citation>
    <scope>NUCLEOTIDE SEQUENCE [LARGE SCALE GENOMIC DNA]</scope>
    <source>
        <strain evidence="7">DYQJB</strain>
        <tissue evidence="7">Leaf</tissue>
    </source>
</reference>
<dbReference type="Pfam" id="PF01357">
    <property type="entry name" value="Expansin_C"/>
    <property type="match status" value="1"/>
</dbReference>
<sequence>MQYHGLSSVFFLSLCFGIVLVAYGQEEHTRRSVLDQRWFPGHATWYGEPEGDGSNGGACGYSKLVNEKPLKGRVSAGAPVLFQKGKGCGACYKVKCMDHKICSKRAVTVTIMDECPGCRTDKPHFDLSGAAFGRLALPGQAQVLRNKGELDITYRRTPCKYAGKSIGFHVNEGSSPYWLSLMVVYADGDGDVSSMHIQEAGSGKWEEMKHLWGAYWVIIKGPLKGPFSVKVTTSTGKSLTAKNVIPSNWTPKSTYNTNSKFK</sequence>
<evidence type="ECO:0000259" key="5">
    <source>
        <dbReference type="PROSITE" id="PS50842"/>
    </source>
</evidence>
<feature type="domain" description="Expansin-like EG45" evidence="5">
    <location>
        <begin position="56"/>
        <end position="164"/>
    </location>
</feature>
<name>A0ABD1M7F1_9FABA</name>
<dbReference type="InterPro" id="IPR007112">
    <property type="entry name" value="Expansin/allergen_DPBB_dom"/>
</dbReference>
<dbReference type="PRINTS" id="PR01225">
    <property type="entry name" value="EXPANSNFAMLY"/>
</dbReference>
<dbReference type="InterPro" id="IPR036908">
    <property type="entry name" value="RlpA-like_sf"/>
</dbReference>
<dbReference type="GO" id="GO:0005576">
    <property type="term" value="C:extracellular region"/>
    <property type="evidence" value="ECO:0007669"/>
    <property type="project" value="UniProtKB-SubCell"/>
</dbReference>
<accession>A0ABD1M7F1</accession>
<dbReference type="Gene3D" id="2.60.40.760">
    <property type="entry name" value="Expansin, cellulose-binding-like domain"/>
    <property type="match status" value="1"/>
</dbReference>
<protein>
    <submittedName>
        <fullName evidence="7">Uncharacterized protein</fullName>
    </submittedName>
</protein>
<dbReference type="PROSITE" id="PS50843">
    <property type="entry name" value="EXPANSIN_CBD"/>
    <property type="match status" value="1"/>
</dbReference>
<evidence type="ECO:0000256" key="2">
    <source>
        <dbReference type="ARBA" id="ARBA00022525"/>
    </source>
</evidence>
<feature type="domain" description="Expansin-like CBD" evidence="6">
    <location>
        <begin position="177"/>
        <end position="257"/>
    </location>
</feature>
<evidence type="ECO:0000259" key="6">
    <source>
        <dbReference type="PROSITE" id="PS50843"/>
    </source>
</evidence>
<dbReference type="Proteomes" id="UP001603857">
    <property type="component" value="Unassembled WGS sequence"/>
</dbReference>
<keyword evidence="8" id="KW-1185">Reference proteome</keyword>
<dbReference type="Gene3D" id="2.40.40.10">
    <property type="entry name" value="RlpA-like domain"/>
    <property type="match status" value="1"/>
</dbReference>
<organism evidence="7 8">
    <name type="scientific">Flemingia macrophylla</name>
    <dbReference type="NCBI Taxonomy" id="520843"/>
    <lineage>
        <taxon>Eukaryota</taxon>
        <taxon>Viridiplantae</taxon>
        <taxon>Streptophyta</taxon>
        <taxon>Embryophyta</taxon>
        <taxon>Tracheophyta</taxon>
        <taxon>Spermatophyta</taxon>
        <taxon>Magnoliopsida</taxon>
        <taxon>eudicotyledons</taxon>
        <taxon>Gunneridae</taxon>
        <taxon>Pentapetalae</taxon>
        <taxon>rosids</taxon>
        <taxon>fabids</taxon>
        <taxon>Fabales</taxon>
        <taxon>Fabaceae</taxon>
        <taxon>Papilionoideae</taxon>
        <taxon>50 kb inversion clade</taxon>
        <taxon>NPAAA clade</taxon>
        <taxon>indigoferoid/millettioid clade</taxon>
        <taxon>Phaseoleae</taxon>
        <taxon>Flemingia</taxon>
    </lineage>
</organism>
<dbReference type="InterPro" id="IPR007117">
    <property type="entry name" value="Expansin_CBD"/>
</dbReference>
<evidence type="ECO:0000313" key="8">
    <source>
        <dbReference type="Proteomes" id="UP001603857"/>
    </source>
</evidence>
<dbReference type="Pfam" id="PF03330">
    <property type="entry name" value="DPBB_1"/>
    <property type="match status" value="1"/>
</dbReference>
<proteinExistence type="inferred from homology"/>
<keyword evidence="4" id="KW-0732">Signal</keyword>
<dbReference type="GO" id="GO:0009653">
    <property type="term" value="P:anatomical structure morphogenesis"/>
    <property type="evidence" value="ECO:0007669"/>
    <property type="project" value="UniProtKB-ARBA"/>
</dbReference>
<dbReference type="InterPro" id="IPR007118">
    <property type="entry name" value="Expan_Lol_pI"/>
</dbReference>
<dbReference type="SMART" id="SM00837">
    <property type="entry name" value="DPBB_1"/>
    <property type="match status" value="1"/>
</dbReference>
<feature type="chain" id="PRO_5044864899" evidence="4">
    <location>
        <begin position="25"/>
        <end position="262"/>
    </location>
</feature>
<dbReference type="AlphaFoldDB" id="A0ABD1M7F1"/>
<evidence type="ECO:0000313" key="7">
    <source>
        <dbReference type="EMBL" id="KAL2331714.1"/>
    </source>
</evidence>
<dbReference type="PANTHER" id="PTHR31692">
    <property type="entry name" value="EXPANSIN-B3"/>
    <property type="match status" value="1"/>
</dbReference>
<keyword evidence="2" id="KW-0964">Secreted</keyword>
<dbReference type="PRINTS" id="PR00829">
    <property type="entry name" value="LOLP1ALLERGN"/>
</dbReference>
<dbReference type="PANTHER" id="PTHR31692:SF5">
    <property type="entry name" value="EXPANSIN-B3"/>
    <property type="match status" value="1"/>
</dbReference>
<feature type="signal peptide" evidence="4">
    <location>
        <begin position="1"/>
        <end position="24"/>
    </location>
</feature>
<dbReference type="InterPro" id="IPR036749">
    <property type="entry name" value="Expansin_CBD_sf"/>
</dbReference>
<comment type="caution">
    <text evidence="7">The sequence shown here is derived from an EMBL/GenBank/DDBJ whole genome shotgun (WGS) entry which is preliminary data.</text>
</comment>
<dbReference type="CDD" id="cd22275">
    <property type="entry name" value="DPBB_EXPB_N"/>
    <property type="match status" value="1"/>
</dbReference>
<evidence type="ECO:0000256" key="4">
    <source>
        <dbReference type="SAM" id="SignalP"/>
    </source>
</evidence>
<evidence type="ECO:0000256" key="1">
    <source>
        <dbReference type="ARBA" id="ARBA00004613"/>
    </source>
</evidence>
<dbReference type="InterPro" id="IPR009009">
    <property type="entry name" value="RlpA-like_DPBB"/>
</dbReference>
<dbReference type="InterPro" id="IPR005795">
    <property type="entry name" value="LolPI"/>
</dbReference>
<comment type="subcellular location">
    <subcellularLocation>
        <location evidence="1">Secreted</location>
    </subcellularLocation>
</comment>